<feature type="transmembrane region" description="Helical" evidence="5">
    <location>
        <begin position="215"/>
        <end position="236"/>
    </location>
</feature>
<comment type="subcellular location">
    <subcellularLocation>
        <location evidence="1">Membrane</location>
        <topology evidence="1">Multi-pass membrane protein</topology>
    </subcellularLocation>
</comment>
<feature type="transmembrane region" description="Helical" evidence="5">
    <location>
        <begin position="154"/>
        <end position="174"/>
    </location>
</feature>
<dbReference type="InterPro" id="IPR036259">
    <property type="entry name" value="MFS_trans_sf"/>
</dbReference>
<dbReference type="GO" id="GO:0005351">
    <property type="term" value="F:carbohydrate:proton symporter activity"/>
    <property type="evidence" value="ECO:0007669"/>
    <property type="project" value="TreeGrafter"/>
</dbReference>
<keyword evidence="3 5" id="KW-1133">Transmembrane helix</keyword>
<feature type="transmembrane region" description="Helical" evidence="5">
    <location>
        <begin position="281"/>
        <end position="304"/>
    </location>
</feature>
<name>A0AAD9APX0_9PEZI</name>
<dbReference type="PANTHER" id="PTHR48022">
    <property type="entry name" value="PLASTIDIC GLUCOSE TRANSPORTER 4"/>
    <property type="match status" value="1"/>
</dbReference>
<organism evidence="6 7">
    <name type="scientific">Colletotrichum chrysophilum</name>
    <dbReference type="NCBI Taxonomy" id="1836956"/>
    <lineage>
        <taxon>Eukaryota</taxon>
        <taxon>Fungi</taxon>
        <taxon>Dikarya</taxon>
        <taxon>Ascomycota</taxon>
        <taxon>Pezizomycotina</taxon>
        <taxon>Sordariomycetes</taxon>
        <taxon>Hypocreomycetidae</taxon>
        <taxon>Glomerellales</taxon>
        <taxon>Glomerellaceae</taxon>
        <taxon>Colletotrichum</taxon>
        <taxon>Colletotrichum gloeosporioides species complex</taxon>
    </lineage>
</organism>
<evidence type="ECO:0000256" key="4">
    <source>
        <dbReference type="ARBA" id="ARBA00023136"/>
    </source>
</evidence>
<evidence type="ECO:0000256" key="5">
    <source>
        <dbReference type="SAM" id="Phobius"/>
    </source>
</evidence>
<dbReference type="Gene3D" id="1.20.1250.20">
    <property type="entry name" value="MFS general substrate transporter like domains"/>
    <property type="match status" value="1"/>
</dbReference>
<dbReference type="InterPro" id="IPR005828">
    <property type="entry name" value="MFS_sugar_transport-like"/>
</dbReference>
<protein>
    <submittedName>
        <fullName evidence="6">Maltose permease</fullName>
    </submittedName>
</protein>
<evidence type="ECO:0000256" key="1">
    <source>
        <dbReference type="ARBA" id="ARBA00004141"/>
    </source>
</evidence>
<dbReference type="AlphaFoldDB" id="A0AAD9APX0"/>
<proteinExistence type="predicted"/>
<dbReference type="PANTHER" id="PTHR48022:SF5">
    <property type="entry name" value="ALPHA-GLUCOSIDES PERMEASE MPH2-RELATED"/>
    <property type="match status" value="1"/>
</dbReference>
<dbReference type="SUPFAM" id="SSF103473">
    <property type="entry name" value="MFS general substrate transporter"/>
    <property type="match status" value="1"/>
</dbReference>
<dbReference type="InterPro" id="IPR050360">
    <property type="entry name" value="MFS_Sugar_Transporters"/>
</dbReference>
<comment type="caution">
    <text evidence="6">The sequence shown here is derived from an EMBL/GenBank/DDBJ whole genome shotgun (WGS) entry which is preliminary data.</text>
</comment>
<reference evidence="6" key="1">
    <citation type="submission" date="2023-01" db="EMBL/GenBank/DDBJ databases">
        <title>Colletotrichum chrysophilum M932 genome sequence.</title>
        <authorList>
            <person name="Baroncelli R."/>
        </authorList>
    </citation>
    <scope>NUCLEOTIDE SEQUENCE</scope>
    <source>
        <strain evidence="6">M932</strain>
    </source>
</reference>
<gene>
    <name evidence="6" type="ORF">CCHR01_04974</name>
</gene>
<evidence type="ECO:0000256" key="3">
    <source>
        <dbReference type="ARBA" id="ARBA00022989"/>
    </source>
</evidence>
<evidence type="ECO:0000313" key="6">
    <source>
        <dbReference type="EMBL" id="KAK1852428.1"/>
    </source>
</evidence>
<sequence length="361" mass="39970">MSVDKPFKSPKESIEAANIEDVSLEQEQAQEDKPHMLREVKKNKRVLMWSFQRQFGVEYHGVWTIRVPDQQLLNGANTIGTLFSSGLNGIISDHLLLEKAMAALRIFKGDRPGIEEHLKAMKRAVDMEQAARVDQESSGWADVFRQPNLRRTMIATVAFCGQQWAGVTFVSGYLPYYFSLAGVNNALATAQGAYALQLIGNICSLFLVERTGRRPLMVGGSATISAGLLLIGLINITPNPASLKATVAFMTIWGIVYQATLGAVAYAVAGETPTPRLRQKTLSFTMAWGIAFAGLFLQIVPYLVNPDKASLGGKVCFVFFSTSLPLCFFLFFYLPEMKGHSVEKLVEMFQDRIPARHFSKC</sequence>
<keyword evidence="2 5" id="KW-0812">Transmembrane</keyword>
<dbReference type="Proteomes" id="UP001243330">
    <property type="component" value="Unassembled WGS sequence"/>
</dbReference>
<keyword evidence="7" id="KW-1185">Reference proteome</keyword>
<dbReference type="Pfam" id="PF00083">
    <property type="entry name" value="Sugar_tr"/>
    <property type="match status" value="1"/>
</dbReference>
<dbReference type="EMBL" id="JAQOWY010000075">
    <property type="protein sequence ID" value="KAK1852428.1"/>
    <property type="molecule type" value="Genomic_DNA"/>
</dbReference>
<evidence type="ECO:0000256" key="2">
    <source>
        <dbReference type="ARBA" id="ARBA00022692"/>
    </source>
</evidence>
<feature type="transmembrane region" description="Helical" evidence="5">
    <location>
        <begin position="310"/>
        <end position="334"/>
    </location>
</feature>
<evidence type="ECO:0000313" key="7">
    <source>
        <dbReference type="Proteomes" id="UP001243330"/>
    </source>
</evidence>
<dbReference type="GO" id="GO:0016020">
    <property type="term" value="C:membrane"/>
    <property type="evidence" value="ECO:0007669"/>
    <property type="project" value="UniProtKB-SubCell"/>
</dbReference>
<keyword evidence="4 5" id="KW-0472">Membrane</keyword>
<accession>A0AAD9APX0</accession>
<feature type="transmembrane region" description="Helical" evidence="5">
    <location>
        <begin position="248"/>
        <end position="269"/>
    </location>
</feature>
<feature type="transmembrane region" description="Helical" evidence="5">
    <location>
        <begin position="186"/>
        <end position="208"/>
    </location>
</feature>